<dbReference type="Proteomes" id="UP001620460">
    <property type="component" value="Unassembled WGS sequence"/>
</dbReference>
<feature type="signal peptide" evidence="2">
    <location>
        <begin position="1"/>
        <end position="19"/>
    </location>
</feature>
<organism evidence="3 4">
    <name type="scientific">Dyella ginsengisoli</name>
    <dbReference type="NCBI Taxonomy" id="363848"/>
    <lineage>
        <taxon>Bacteria</taxon>
        <taxon>Pseudomonadati</taxon>
        <taxon>Pseudomonadota</taxon>
        <taxon>Gammaproteobacteria</taxon>
        <taxon>Lysobacterales</taxon>
        <taxon>Rhodanobacteraceae</taxon>
        <taxon>Dyella</taxon>
    </lineage>
</organism>
<evidence type="ECO:0000256" key="1">
    <source>
        <dbReference type="SAM" id="MobiDB-lite"/>
    </source>
</evidence>
<feature type="region of interest" description="Disordered" evidence="1">
    <location>
        <begin position="22"/>
        <end position="45"/>
    </location>
</feature>
<gene>
    <name evidence="3" type="ORF">ISP17_01870</name>
</gene>
<proteinExistence type="predicted"/>
<name>A0ABW8JQY2_9GAMM</name>
<feature type="chain" id="PRO_5047149653" evidence="2">
    <location>
        <begin position="20"/>
        <end position="113"/>
    </location>
</feature>
<dbReference type="RefSeq" id="WP_404629814.1">
    <property type="nucleotide sequence ID" value="NZ_JADIKM010000001.1"/>
</dbReference>
<evidence type="ECO:0000313" key="3">
    <source>
        <dbReference type="EMBL" id="MFK2902695.1"/>
    </source>
</evidence>
<comment type="caution">
    <text evidence="3">The sequence shown here is derived from an EMBL/GenBank/DDBJ whole genome shotgun (WGS) entry which is preliminary data.</text>
</comment>
<evidence type="ECO:0000313" key="4">
    <source>
        <dbReference type="Proteomes" id="UP001620460"/>
    </source>
</evidence>
<keyword evidence="4" id="KW-1185">Reference proteome</keyword>
<keyword evidence="2" id="KW-0732">Signal</keyword>
<dbReference type="PROSITE" id="PS51257">
    <property type="entry name" value="PROKAR_LIPOPROTEIN"/>
    <property type="match status" value="1"/>
</dbReference>
<dbReference type="EMBL" id="JADIKM010000001">
    <property type="protein sequence ID" value="MFK2902695.1"/>
    <property type="molecule type" value="Genomic_DNA"/>
</dbReference>
<accession>A0ABW8JQY2</accession>
<evidence type="ECO:0000256" key="2">
    <source>
        <dbReference type="SAM" id="SignalP"/>
    </source>
</evidence>
<protein>
    <submittedName>
        <fullName evidence="3">Uncharacterized protein</fullName>
    </submittedName>
</protein>
<sequence length="113" mass="11873">MRLAPTHIFFAAALACALAACSPSEPPPARDAPTPRAQVEAPANPALGSSEWYAWVDRTLGITDNGHGPDRGSAEWNAAVQHQLGQEAPQAAPGSPEWQQAVDALLRTRATVP</sequence>
<reference evidence="3 4" key="1">
    <citation type="submission" date="2020-10" db="EMBL/GenBank/DDBJ databases">
        <title>Phylogeny of dyella-like bacteria.</title>
        <authorList>
            <person name="Fu J."/>
        </authorList>
    </citation>
    <scope>NUCLEOTIDE SEQUENCE [LARGE SCALE GENOMIC DNA]</scope>
    <source>
        <strain evidence="3 4">Gsoil3046</strain>
    </source>
</reference>